<protein>
    <submittedName>
        <fullName evidence="1">Uncharacterized protein</fullName>
    </submittedName>
</protein>
<evidence type="ECO:0000313" key="1">
    <source>
        <dbReference type="EMBL" id="CAG7866669.1"/>
    </source>
</evidence>
<organism evidence="1 2">
    <name type="scientific">Brassica campestris</name>
    <name type="common">Field mustard</name>
    <dbReference type="NCBI Taxonomy" id="3711"/>
    <lineage>
        <taxon>Eukaryota</taxon>
        <taxon>Viridiplantae</taxon>
        <taxon>Streptophyta</taxon>
        <taxon>Embryophyta</taxon>
        <taxon>Tracheophyta</taxon>
        <taxon>Spermatophyta</taxon>
        <taxon>Magnoliopsida</taxon>
        <taxon>eudicotyledons</taxon>
        <taxon>Gunneridae</taxon>
        <taxon>Pentapetalae</taxon>
        <taxon>rosids</taxon>
        <taxon>malvids</taxon>
        <taxon>Brassicales</taxon>
        <taxon>Brassicaceae</taxon>
        <taxon>Brassiceae</taxon>
        <taxon>Brassica</taxon>
    </lineage>
</organism>
<reference evidence="1 2" key="1">
    <citation type="submission" date="2021-07" db="EMBL/GenBank/DDBJ databases">
        <authorList>
            <consortium name="Genoscope - CEA"/>
            <person name="William W."/>
        </authorList>
    </citation>
    <scope>NUCLEOTIDE SEQUENCE [LARGE SCALE GENOMIC DNA]</scope>
</reference>
<dbReference type="Proteomes" id="UP000694005">
    <property type="component" value="Chromosome A09"/>
</dbReference>
<evidence type="ECO:0000313" key="2">
    <source>
        <dbReference type="Proteomes" id="UP000694005"/>
    </source>
</evidence>
<dbReference type="Gramene" id="A09p71360.2_BraZ1">
    <property type="protein sequence ID" value="A09p71360.2_BraZ1.CDS"/>
    <property type="gene ID" value="A09g71360.2_BraZ1"/>
</dbReference>
<dbReference type="AlphaFoldDB" id="A0A8D9G3D7"/>
<feature type="non-terminal residue" evidence="1">
    <location>
        <position position="54"/>
    </location>
</feature>
<gene>
    <name evidence="1" type="ORF">BRAPAZ1V2_A09P71360.2</name>
</gene>
<sequence>AQNSWALLRYVKCYEPTTLCTEREGHLMLKAVKRLEAIYDNQKREDPSQKLIEK</sequence>
<dbReference type="EMBL" id="LS974625">
    <property type="protein sequence ID" value="CAG7866669.1"/>
    <property type="molecule type" value="Genomic_DNA"/>
</dbReference>
<accession>A0A8D9G3D7</accession>
<feature type="non-terminal residue" evidence="1">
    <location>
        <position position="1"/>
    </location>
</feature>
<name>A0A8D9G3D7_BRACM</name>
<proteinExistence type="predicted"/>